<proteinExistence type="predicted"/>
<evidence type="ECO:0000313" key="2">
    <source>
        <dbReference type="EMBL" id="KAK6590380.1"/>
    </source>
</evidence>
<evidence type="ECO:0000313" key="3">
    <source>
        <dbReference type="Proteomes" id="UP001311799"/>
    </source>
</evidence>
<feature type="region of interest" description="Disordered" evidence="1">
    <location>
        <begin position="604"/>
        <end position="627"/>
    </location>
</feature>
<reference evidence="2 3" key="1">
    <citation type="submission" date="2023-10" db="EMBL/GenBank/DDBJ databases">
        <title>Comparative genomics analysis reveals potential genetic determinants of host preference in Cryptosporidium xiaoi.</title>
        <authorList>
            <person name="Xiao L."/>
            <person name="Li J."/>
        </authorList>
    </citation>
    <scope>NUCLEOTIDE SEQUENCE [LARGE SCALE GENOMIC DNA]</scope>
    <source>
        <strain evidence="2 3">52996</strain>
    </source>
</reference>
<feature type="compositionally biased region" description="Basic and acidic residues" evidence="1">
    <location>
        <begin position="242"/>
        <end position="251"/>
    </location>
</feature>
<dbReference type="Proteomes" id="UP001311799">
    <property type="component" value="Unassembled WGS sequence"/>
</dbReference>
<name>A0AAV9Y1Q0_9CRYT</name>
<feature type="compositionally biased region" description="Low complexity" evidence="1">
    <location>
        <begin position="610"/>
        <end position="625"/>
    </location>
</feature>
<accession>A0AAV9Y1Q0</accession>
<dbReference type="EMBL" id="JAWDEY010000007">
    <property type="protein sequence ID" value="KAK6590380.1"/>
    <property type="molecule type" value="Genomic_DNA"/>
</dbReference>
<gene>
    <name evidence="2" type="ORF">RS030_162564</name>
</gene>
<feature type="region of interest" description="Disordered" evidence="1">
    <location>
        <begin position="56"/>
        <end position="108"/>
    </location>
</feature>
<sequence length="1089" mass="122892">MVAINFYRLFLILSTIPVIYRFEIAFALKSTVSNSENSIDMSDKLSLDINSGSSSVVYGETDKESSTQESSDNGETSDLSTVKSSDAAPEGESLIMGDSSFVSDRSTQHSAEFETMDRLREGEIEKESIQYGYDNIDDSTEYRLSPQLVKDGDYSSPVIMEPFDDESSVSEQEKKELELLTKVGASELPLVEPPTEKVESSSVRTPVTEKVEESKEKSPETETHGKSEEQKMVLEPTLQESKVFEDSKSPKSDVVFEEVSESKLPKFAETLQNEEKNMFPNANIIDSSLTSGISESIEPSDTEWDSSKSAIIQVDETHMDDKNYSELAETKLPLSENISKSHVTELKSSFEEKSSGGESYDFIEKSKTQTTNSESSFVNPTTEEITLTEDLSTNYTPSKNFLSEEIGFKNVNDDLPLYKSETIEPPTPGSSFIEEKTVENQRFYSGPYIKTNATAGKVSPRIASVIESLVGQFEKYNLYGSGGKNNVSISGSNVRNIKDSFEGLSDNNEAKAIQPINPAEEEYISSLKAQAPSNTFLYKNRYEEMRLTRNSFGKSLLQVELEKMRGILRETIGKQLGSRVFERPTNKINYSGIPMEVHSYNDHLQSNVGSTDNNINTSNSNPESSVQMDNLTLQKENSNPHLNTELSSEQDYKFLNESGVIYQGDKFHIDDSKMEKSLIQTQTTDSGTEDYTNVKSIETTPETTKSENTESENEGLAVKKVVDIPENNLEENYFDQKITIPKGNDGFGGVPFSYINGELPLRLKYGNARENTSQNMLNNIGQKDGVPFGNRNLEFIDQDDQYTENDREYNKNEASVSYSKEIELSPEEENEINQCYLKAKKIKTINFGLDVTANIRSPASETFINEVNKHKGKIRELILFGQEAVRVAEKYNKKRSWRAKTKKFKLDFLESCYNFLKHTKAVKSLIYHISNASSRNIFDIIDKILQKHKHSKQSLLVQCKILDQAFFSRKNSIRGKLMRKISDMYFVDVINEQIGILIDERLNPLVNSIKSNKYTRKKLLKIIPSVDSLMANKKGYPELSLTESVTKKKPNKLVKLLRKVFKKPSFLKSKKKNLKCVKGTNCFKKNKST</sequence>
<keyword evidence="3" id="KW-1185">Reference proteome</keyword>
<protein>
    <submittedName>
        <fullName evidence="2">Uncharacterized protein</fullName>
    </submittedName>
</protein>
<feature type="compositionally biased region" description="Polar residues" evidence="1">
    <location>
        <begin position="67"/>
        <end position="84"/>
    </location>
</feature>
<organism evidence="2 3">
    <name type="scientific">Cryptosporidium xiaoi</name>
    <dbReference type="NCBI Taxonomy" id="659607"/>
    <lineage>
        <taxon>Eukaryota</taxon>
        <taxon>Sar</taxon>
        <taxon>Alveolata</taxon>
        <taxon>Apicomplexa</taxon>
        <taxon>Conoidasida</taxon>
        <taxon>Coccidia</taxon>
        <taxon>Eucoccidiorida</taxon>
        <taxon>Eimeriorina</taxon>
        <taxon>Cryptosporidiidae</taxon>
        <taxon>Cryptosporidium</taxon>
    </lineage>
</organism>
<evidence type="ECO:0000256" key="1">
    <source>
        <dbReference type="SAM" id="MobiDB-lite"/>
    </source>
</evidence>
<feature type="region of interest" description="Disordered" evidence="1">
    <location>
        <begin position="153"/>
        <end position="252"/>
    </location>
</feature>
<dbReference type="AlphaFoldDB" id="A0AAV9Y1Q0"/>
<feature type="compositionally biased region" description="Basic and acidic residues" evidence="1">
    <location>
        <begin position="207"/>
        <end position="232"/>
    </location>
</feature>
<comment type="caution">
    <text evidence="2">The sequence shown here is derived from an EMBL/GenBank/DDBJ whole genome shotgun (WGS) entry which is preliminary data.</text>
</comment>